<dbReference type="SUPFAM" id="SSF53187">
    <property type="entry name" value="Zn-dependent exopeptidases"/>
    <property type="match status" value="1"/>
</dbReference>
<evidence type="ECO:0000313" key="1">
    <source>
        <dbReference type="EMBL" id="MCU9838980.1"/>
    </source>
</evidence>
<name>A0ABT2WSV7_9RHOB</name>
<dbReference type="PIRSF" id="PIRSF029730">
    <property type="entry name" value="UCP029730"/>
    <property type="match status" value="1"/>
</dbReference>
<evidence type="ECO:0000313" key="2">
    <source>
        <dbReference type="Proteomes" id="UP001321014"/>
    </source>
</evidence>
<keyword evidence="2" id="KW-1185">Reference proteome</keyword>
<reference evidence="1 2" key="1">
    <citation type="submission" date="2022-10" db="EMBL/GenBank/DDBJ databases">
        <title>Ruegeria sp. nov., isolated from ocean surface water.</title>
        <authorList>
            <person name="He W."/>
            <person name="Wang L."/>
            <person name="Zhang D.-F."/>
        </authorList>
    </citation>
    <scope>NUCLEOTIDE SEQUENCE [LARGE SCALE GENOMIC DNA]</scope>
    <source>
        <strain evidence="1 2">WL0004</strain>
    </source>
</reference>
<dbReference type="InterPro" id="IPR011227">
    <property type="entry name" value="UCP029730"/>
</dbReference>
<dbReference type="Gene3D" id="3.40.630.40">
    <property type="entry name" value="Zn-dependent exopeptidases"/>
    <property type="match status" value="1"/>
</dbReference>
<gene>
    <name evidence="1" type="ORF">OEZ49_14475</name>
</gene>
<organism evidence="1 2">
    <name type="scientific">Ruegeria marisflavi</name>
    <dbReference type="NCBI Taxonomy" id="2984152"/>
    <lineage>
        <taxon>Bacteria</taxon>
        <taxon>Pseudomonadati</taxon>
        <taxon>Pseudomonadota</taxon>
        <taxon>Alphaproteobacteria</taxon>
        <taxon>Rhodobacterales</taxon>
        <taxon>Roseobacteraceae</taxon>
        <taxon>Ruegeria</taxon>
    </lineage>
</organism>
<dbReference type="Proteomes" id="UP001321014">
    <property type="component" value="Unassembled WGS sequence"/>
</dbReference>
<proteinExistence type="predicted"/>
<dbReference type="EMBL" id="JAOVQN010000014">
    <property type="protein sequence ID" value="MCU9838980.1"/>
    <property type="molecule type" value="Genomic_DNA"/>
</dbReference>
<dbReference type="InterPro" id="IPR007709">
    <property type="entry name" value="N-FG_amidohydro"/>
</dbReference>
<dbReference type="RefSeq" id="WP_263388977.1">
    <property type="nucleotide sequence ID" value="NZ_JAOVQN010000014.1"/>
</dbReference>
<sequence length="250" mass="26752">MTLQPFEVINPNGAGPVVIICEHASAHIPAIYDGLGLAPDDLKSHAAWDPGALDLSLKLSKALDGPVVASAVSRLVYDCNRPPEAPSAMPAQSELIKVPGNTGLTAAARQGRTQAVYRPFCRAVSDVLAKRGPGTIVVTVHSFTPVYFGKPRNVELGLLHDEDSRLVDLMLNHAGKLPNRKIARNEPYGPADGVTHSLKLHAVSRGLANVMIEVRNDLLATEEMASEMALDILALLIPAVNELKKKEMVV</sequence>
<comment type="caution">
    <text evidence="1">The sequence shown here is derived from an EMBL/GenBank/DDBJ whole genome shotgun (WGS) entry which is preliminary data.</text>
</comment>
<accession>A0ABT2WSV7</accession>
<dbReference type="Pfam" id="PF05013">
    <property type="entry name" value="FGase"/>
    <property type="match status" value="1"/>
</dbReference>
<protein>
    <submittedName>
        <fullName evidence="1">N-formylglutamate amidohydrolase</fullName>
    </submittedName>
</protein>